<evidence type="ECO:0000313" key="1">
    <source>
        <dbReference type="EMBL" id="OAF05438.1"/>
    </source>
</evidence>
<dbReference type="STRING" id="1505087.AYJ54_00600"/>
<gene>
    <name evidence="1" type="ORF">AYJ54_00600</name>
</gene>
<sequence length="72" mass="7718">MDVIDPHNAQEIFFDGIHEVKIVAGIVRIVLFSRQNDVGTVVARLALPLSELPDAIQELVIALTNAAKSAGP</sequence>
<accession>A0A176YHD9</accession>
<dbReference type="EMBL" id="LUUB01000079">
    <property type="protein sequence ID" value="OAF05438.1"/>
    <property type="molecule type" value="Genomic_DNA"/>
</dbReference>
<dbReference type="Proteomes" id="UP000076959">
    <property type="component" value="Unassembled WGS sequence"/>
</dbReference>
<name>A0A176YHD9_9BRAD</name>
<keyword evidence="2" id="KW-1185">Reference proteome</keyword>
<proteinExistence type="predicted"/>
<reference evidence="1 2" key="1">
    <citation type="submission" date="2016-03" db="EMBL/GenBank/DDBJ databases">
        <title>Draft Genome Sequence of the Strain BR 10245 (Bradyrhizobium sp.) isolated from nodules of Centrolobium paraense.</title>
        <authorList>
            <person name="Simoes-Araujo J.L.Sr."/>
            <person name="Barauna A.C."/>
            <person name="Silva K."/>
            <person name="Zilli J.E."/>
        </authorList>
    </citation>
    <scope>NUCLEOTIDE SEQUENCE [LARGE SCALE GENOMIC DNA]</scope>
    <source>
        <strain evidence="1 2">BR 10245</strain>
    </source>
</reference>
<evidence type="ECO:0000313" key="2">
    <source>
        <dbReference type="Proteomes" id="UP000076959"/>
    </source>
</evidence>
<protein>
    <submittedName>
        <fullName evidence="1">Uncharacterized protein</fullName>
    </submittedName>
</protein>
<dbReference type="AlphaFoldDB" id="A0A176YHD9"/>
<organism evidence="1 2">
    <name type="scientific">Bradyrhizobium centrolobii</name>
    <dbReference type="NCBI Taxonomy" id="1505087"/>
    <lineage>
        <taxon>Bacteria</taxon>
        <taxon>Pseudomonadati</taxon>
        <taxon>Pseudomonadota</taxon>
        <taxon>Alphaproteobacteria</taxon>
        <taxon>Hyphomicrobiales</taxon>
        <taxon>Nitrobacteraceae</taxon>
        <taxon>Bradyrhizobium</taxon>
    </lineage>
</organism>
<comment type="caution">
    <text evidence="1">The sequence shown here is derived from an EMBL/GenBank/DDBJ whole genome shotgun (WGS) entry which is preliminary data.</text>
</comment>